<dbReference type="AlphaFoldDB" id="A0A0A9BS46"/>
<name>A0A0A9BS46_ARUDO</name>
<sequence length="33" mass="3912">MFMLTKNASYEDLQYEFKLTGETDIFICPYNSV</sequence>
<reference evidence="1" key="2">
    <citation type="journal article" date="2015" name="Data Brief">
        <title>Shoot transcriptome of the giant reed, Arundo donax.</title>
        <authorList>
            <person name="Barrero R.A."/>
            <person name="Guerrero F.D."/>
            <person name="Moolhuijzen P."/>
            <person name="Goolsby J.A."/>
            <person name="Tidwell J."/>
            <person name="Bellgard S.E."/>
            <person name="Bellgard M.I."/>
        </authorList>
    </citation>
    <scope>NUCLEOTIDE SEQUENCE</scope>
    <source>
        <tissue evidence="1">Shoot tissue taken approximately 20 cm above the soil surface</tissue>
    </source>
</reference>
<protein>
    <submittedName>
        <fullName evidence="1">Uncharacterized protein</fullName>
    </submittedName>
</protein>
<organism evidence="1">
    <name type="scientific">Arundo donax</name>
    <name type="common">Giant reed</name>
    <name type="synonym">Donax arundinaceus</name>
    <dbReference type="NCBI Taxonomy" id="35708"/>
    <lineage>
        <taxon>Eukaryota</taxon>
        <taxon>Viridiplantae</taxon>
        <taxon>Streptophyta</taxon>
        <taxon>Embryophyta</taxon>
        <taxon>Tracheophyta</taxon>
        <taxon>Spermatophyta</taxon>
        <taxon>Magnoliopsida</taxon>
        <taxon>Liliopsida</taxon>
        <taxon>Poales</taxon>
        <taxon>Poaceae</taxon>
        <taxon>PACMAD clade</taxon>
        <taxon>Arundinoideae</taxon>
        <taxon>Arundineae</taxon>
        <taxon>Arundo</taxon>
    </lineage>
</organism>
<reference evidence="1" key="1">
    <citation type="submission" date="2014-09" db="EMBL/GenBank/DDBJ databases">
        <authorList>
            <person name="Magalhaes I.L.F."/>
            <person name="Oliveira U."/>
            <person name="Santos F.R."/>
            <person name="Vidigal T.H.D.A."/>
            <person name="Brescovit A.D."/>
            <person name="Santos A.J."/>
        </authorList>
    </citation>
    <scope>NUCLEOTIDE SEQUENCE</scope>
    <source>
        <tissue evidence="1">Shoot tissue taken approximately 20 cm above the soil surface</tissue>
    </source>
</reference>
<accession>A0A0A9BS46</accession>
<proteinExistence type="predicted"/>
<dbReference type="EMBL" id="GBRH01232882">
    <property type="protein sequence ID" value="JAD65013.1"/>
    <property type="molecule type" value="Transcribed_RNA"/>
</dbReference>
<evidence type="ECO:0000313" key="1">
    <source>
        <dbReference type="EMBL" id="JAD65013.1"/>
    </source>
</evidence>